<feature type="domain" description="PIN" evidence="2">
    <location>
        <begin position="168"/>
        <end position="275"/>
    </location>
</feature>
<dbReference type="OrthoDB" id="9780734at2"/>
<dbReference type="InterPro" id="IPR029060">
    <property type="entry name" value="PIN-like_dom_sf"/>
</dbReference>
<dbReference type="STRING" id="1121925.SAMN02746011_00264"/>
<evidence type="ECO:0000256" key="1">
    <source>
        <dbReference type="SAM" id="Phobius"/>
    </source>
</evidence>
<evidence type="ECO:0000313" key="4">
    <source>
        <dbReference type="Proteomes" id="UP000189941"/>
    </source>
</evidence>
<evidence type="ECO:0000313" key="3">
    <source>
        <dbReference type="EMBL" id="SJZ32112.1"/>
    </source>
</evidence>
<dbReference type="PANTHER" id="PTHR11603:SF147">
    <property type="entry name" value="MEMBRANE PROTEIN"/>
    <property type="match status" value="1"/>
</dbReference>
<keyword evidence="1" id="KW-0472">Membrane</keyword>
<dbReference type="AlphaFoldDB" id="A0A1T4JPG1"/>
<feature type="transmembrane region" description="Helical" evidence="1">
    <location>
        <begin position="79"/>
        <end position="98"/>
    </location>
</feature>
<dbReference type="Proteomes" id="UP000189941">
    <property type="component" value="Unassembled WGS sequence"/>
</dbReference>
<dbReference type="PANTHER" id="PTHR11603">
    <property type="entry name" value="AAA FAMILY ATPASE"/>
    <property type="match status" value="1"/>
</dbReference>
<dbReference type="Gene3D" id="3.40.50.1010">
    <property type="entry name" value="5'-nuclease"/>
    <property type="match status" value="1"/>
</dbReference>
<dbReference type="SMART" id="SM00670">
    <property type="entry name" value="PINc"/>
    <property type="match status" value="1"/>
</dbReference>
<dbReference type="SUPFAM" id="SSF88723">
    <property type="entry name" value="PIN domain-like"/>
    <property type="match status" value="1"/>
</dbReference>
<feature type="transmembrane region" description="Helical" evidence="1">
    <location>
        <begin position="104"/>
        <end position="126"/>
    </location>
</feature>
<keyword evidence="1" id="KW-1133">Transmembrane helix</keyword>
<organism evidence="3 4">
    <name type="scientific">Globicatella sulfidifaciens DSM 15739</name>
    <dbReference type="NCBI Taxonomy" id="1121925"/>
    <lineage>
        <taxon>Bacteria</taxon>
        <taxon>Bacillati</taxon>
        <taxon>Bacillota</taxon>
        <taxon>Bacilli</taxon>
        <taxon>Lactobacillales</taxon>
        <taxon>Aerococcaceae</taxon>
        <taxon>Globicatella</taxon>
    </lineage>
</organism>
<evidence type="ECO:0000259" key="2">
    <source>
        <dbReference type="SMART" id="SM00670"/>
    </source>
</evidence>
<gene>
    <name evidence="3" type="ORF">SAMN02746011_00264</name>
</gene>
<keyword evidence="4" id="KW-1185">Reference proteome</keyword>
<sequence length="377" mass="42238">MFKKIITALSMLIGLSFGLTIAPSLWKGIPNAPNWMSNLYVNAIIFIIVFMLLGMTLSPYIEKGIKRLIEWVNNLATSNLILGTIGIFVGLLIGYLFSLPFNSLNIPFLNSTLPLIFSVTSALVGYQTAMSRKEEWGKLINSRQNVKETALNQDSQLLERKASDNMYKYKLLDTSVIIDGRIVDIVRTNFIEGILVIPNFVLEELQFIADSADSLKRSKGRKGLDTLNMLQKEALIPIEFYEGDFEEISEVDSKLIRLAKLMDAAIVTNDYNLNKVCEFQNVKVFNINALANAIKPVVIPGEQMYVQVIKDGTERKQGVAYLDDGTMIVVEDGQYYMNEWIHVIVTSALQTAAGRMIFAKPAHSHGRIETNDKKGVL</sequence>
<dbReference type="InterPro" id="IPR002716">
    <property type="entry name" value="PIN_dom"/>
</dbReference>
<dbReference type="CDD" id="cd09877">
    <property type="entry name" value="PIN_YacL-like"/>
    <property type="match status" value="1"/>
</dbReference>
<dbReference type="Pfam" id="PF01850">
    <property type="entry name" value="PIN"/>
    <property type="match status" value="1"/>
</dbReference>
<keyword evidence="1" id="KW-0812">Transmembrane</keyword>
<name>A0A1T4JPG1_9LACT</name>
<dbReference type="EMBL" id="FUWO01000002">
    <property type="protein sequence ID" value="SJZ32112.1"/>
    <property type="molecule type" value="Genomic_DNA"/>
</dbReference>
<proteinExistence type="predicted"/>
<accession>A0A1T4JPG1</accession>
<reference evidence="4" key="1">
    <citation type="submission" date="2017-02" db="EMBL/GenBank/DDBJ databases">
        <authorList>
            <person name="Varghese N."/>
            <person name="Submissions S."/>
        </authorList>
    </citation>
    <scope>NUCLEOTIDE SEQUENCE [LARGE SCALE GENOMIC DNA]</scope>
    <source>
        <strain evidence="4">DSM 15739</strain>
    </source>
</reference>
<dbReference type="InterPro" id="IPR052041">
    <property type="entry name" value="Nucleic_acid_metab_PIN/TRAM"/>
</dbReference>
<feature type="transmembrane region" description="Helical" evidence="1">
    <location>
        <begin position="5"/>
        <end position="26"/>
    </location>
</feature>
<feature type="transmembrane region" description="Helical" evidence="1">
    <location>
        <begin position="38"/>
        <end position="58"/>
    </location>
</feature>
<dbReference type="RefSeq" id="WP_078755127.1">
    <property type="nucleotide sequence ID" value="NZ_FUWO01000002.1"/>
</dbReference>
<protein>
    <submittedName>
        <fullName evidence="3">Uncharacterized conserved protein YacL, contains PIN and TRAM domains</fullName>
    </submittedName>
</protein>